<evidence type="ECO:0000313" key="3">
    <source>
        <dbReference type="Proteomes" id="UP000272942"/>
    </source>
</evidence>
<proteinExistence type="predicted"/>
<organism evidence="4">
    <name type="scientific">Echinostoma caproni</name>
    <dbReference type="NCBI Taxonomy" id="27848"/>
    <lineage>
        <taxon>Eukaryota</taxon>
        <taxon>Metazoa</taxon>
        <taxon>Spiralia</taxon>
        <taxon>Lophotrochozoa</taxon>
        <taxon>Platyhelminthes</taxon>
        <taxon>Trematoda</taxon>
        <taxon>Digenea</taxon>
        <taxon>Plagiorchiida</taxon>
        <taxon>Echinostomata</taxon>
        <taxon>Echinostomatoidea</taxon>
        <taxon>Echinostomatidae</taxon>
        <taxon>Echinostoma</taxon>
    </lineage>
</organism>
<dbReference type="AlphaFoldDB" id="A0A183AC68"/>
<dbReference type="WBParaSite" id="ECPE_0000456501-mRNA-1">
    <property type="protein sequence ID" value="ECPE_0000456501-mRNA-1"/>
    <property type="gene ID" value="ECPE_0000456501"/>
</dbReference>
<sequence length="514" mass="58208">MRYFHSPCTDLRVPKPTKAELDGKTRILELEFTPISGATSYTVILVSDHEVWQVFHITPDTRFIAEITCFTCTVAVRAVNAHGHSAFSDLFPISSTVSPVIKTCAKYGPFIYPEMETEADDLSPLYEAFLFENNHALASRRWYGYHGRIENSACVMCTLYVRKWHLGQPSTFSQGCRVRAESNDLSHPYFKVDPHPTGFVLEWQSKQPITIIYWNNLSAKQKVTITSSEQAGNKVYLTDLDSCTPYTFEGFFSDGLLQKPWQRIIVVTEPEKPDVKQFTAVSPTKTIIEAQVLTKGYCPLTYNFRGGEIVRGEMRQFIGTPWEIVVSQDTGAVIKRVEHGYSVSVYYEIHNDSGCADRHIIITPTVNGRNIRTAESQRREIAFDNILVCKNNICTYETDAAEESGHDAQHSETIHNQDEPRRGGNFCDWKASGQGFPGKTDRNKHWVRAVVCGQEDRCRLNPEESDMYESEKNQSVLGYEWMCGPGYPGEEISKIVTTVPYQSTHISDSLQIEA</sequence>
<accession>A0A183AC68</accession>
<protein>
    <submittedName>
        <fullName evidence="4">Fibronectin type-III domain-containing protein</fullName>
    </submittedName>
</protein>
<evidence type="ECO:0000256" key="1">
    <source>
        <dbReference type="SAM" id="MobiDB-lite"/>
    </source>
</evidence>
<feature type="region of interest" description="Disordered" evidence="1">
    <location>
        <begin position="404"/>
        <end position="424"/>
    </location>
</feature>
<reference evidence="4" key="1">
    <citation type="submission" date="2016-06" db="UniProtKB">
        <authorList>
            <consortium name="WormBaseParasite"/>
        </authorList>
    </citation>
    <scope>IDENTIFICATION</scope>
</reference>
<dbReference type="Proteomes" id="UP000272942">
    <property type="component" value="Unassembled WGS sequence"/>
</dbReference>
<gene>
    <name evidence="2" type="ORF">ECPE_LOCUS4553</name>
</gene>
<keyword evidence="3" id="KW-1185">Reference proteome</keyword>
<reference evidence="2 3" key="2">
    <citation type="submission" date="2018-11" db="EMBL/GenBank/DDBJ databases">
        <authorList>
            <consortium name="Pathogen Informatics"/>
        </authorList>
    </citation>
    <scope>NUCLEOTIDE SEQUENCE [LARGE SCALE GENOMIC DNA]</scope>
    <source>
        <strain evidence="2 3">Egypt</strain>
    </source>
</reference>
<dbReference type="OrthoDB" id="6317476at2759"/>
<dbReference type="EMBL" id="UZAN01041415">
    <property type="protein sequence ID" value="VDP72958.1"/>
    <property type="molecule type" value="Genomic_DNA"/>
</dbReference>
<feature type="compositionally biased region" description="Basic and acidic residues" evidence="1">
    <location>
        <begin position="404"/>
        <end position="422"/>
    </location>
</feature>
<evidence type="ECO:0000313" key="4">
    <source>
        <dbReference type="WBParaSite" id="ECPE_0000456501-mRNA-1"/>
    </source>
</evidence>
<evidence type="ECO:0000313" key="2">
    <source>
        <dbReference type="EMBL" id="VDP72958.1"/>
    </source>
</evidence>
<name>A0A183AC68_9TREM</name>